<dbReference type="InterPro" id="IPR025943">
    <property type="entry name" value="Sigma_54_int_dom_ATP-bd_2"/>
</dbReference>
<dbReference type="InterPro" id="IPR013656">
    <property type="entry name" value="PAS_4"/>
</dbReference>
<accession>A0AAU0UPI0</accession>
<dbReference type="CDD" id="cd00130">
    <property type="entry name" value="PAS"/>
    <property type="match status" value="1"/>
</dbReference>
<dbReference type="GO" id="GO:0005524">
    <property type="term" value="F:ATP binding"/>
    <property type="evidence" value="ECO:0007669"/>
    <property type="project" value="UniProtKB-KW"/>
</dbReference>
<keyword evidence="1" id="KW-0547">Nucleotide-binding</keyword>
<dbReference type="InterPro" id="IPR058031">
    <property type="entry name" value="AAA_lid_NorR"/>
</dbReference>
<dbReference type="PANTHER" id="PTHR32071:SF57">
    <property type="entry name" value="C4-DICARBOXYLATE TRANSPORT TRANSCRIPTIONAL REGULATORY PROTEIN DCTD"/>
    <property type="match status" value="1"/>
</dbReference>
<evidence type="ECO:0000256" key="6">
    <source>
        <dbReference type="ARBA" id="ARBA00023163"/>
    </source>
</evidence>
<dbReference type="SUPFAM" id="SSF46689">
    <property type="entry name" value="Homeodomain-like"/>
    <property type="match status" value="1"/>
</dbReference>
<reference evidence="10 11" key="1">
    <citation type="submission" date="2023-04" db="EMBL/GenBank/DDBJ databases">
        <authorList>
            <person name="Hsu D."/>
        </authorList>
    </citation>
    <scope>NUCLEOTIDE SEQUENCE [LARGE SCALE GENOMIC DNA]</scope>
    <source>
        <strain evidence="10 11">MK1</strain>
    </source>
</reference>
<dbReference type="Gene3D" id="3.30.450.20">
    <property type="entry name" value="PAS domain"/>
    <property type="match status" value="1"/>
</dbReference>
<organism evidence="10 11">
    <name type="scientific">Metallumcola ferriviriculae</name>
    <dbReference type="NCBI Taxonomy" id="3039180"/>
    <lineage>
        <taxon>Bacteria</taxon>
        <taxon>Bacillati</taxon>
        <taxon>Bacillota</taxon>
        <taxon>Clostridia</taxon>
        <taxon>Neomoorellales</taxon>
        <taxon>Desulfitibacteraceae</taxon>
        <taxon>Metallumcola</taxon>
    </lineage>
</organism>
<evidence type="ECO:0000256" key="7">
    <source>
        <dbReference type="ARBA" id="ARBA00029500"/>
    </source>
</evidence>
<dbReference type="PROSITE" id="PS00675">
    <property type="entry name" value="SIGMA54_INTERACT_1"/>
    <property type="match status" value="1"/>
</dbReference>
<dbReference type="Pfam" id="PF08448">
    <property type="entry name" value="PAS_4"/>
    <property type="match status" value="1"/>
</dbReference>
<dbReference type="InterPro" id="IPR025944">
    <property type="entry name" value="Sigma_54_int_dom_CS"/>
</dbReference>
<evidence type="ECO:0000256" key="5">
    <source>
        <dbReference type="ARBA" id="ARBA00023125"/>
    </source>
</evidence>
<keyword evidence="11" id="KW-1185">Reference proteome</keyword>
<keyword evidence="4" id="KW-0805">Transcription regulation</keyword>
<evidence type="ECO:0000256" key="1">
    <source>
        <dbReference type="ARBA" id="ARBA00022741"/>
    </source>
</evidence>
<dbReference type="InterPro" id="IPR025662">
    <property type="entry name" value="Sigma_54_int_dom_ATP-bd_1"/>
</dbReference>
<dbReference type="InterPro" id="IPR035965">
    <property type="entry name" value="PAS-like_dom_sf"/>
</dbReference>
<dbReference type="InterPro" id="IPR009057">
    <property type="entry name" value="Homeodomain-like_sf"/>
</dbReference>
<evidence type="ECO:0000259" key="9">
    <source>
        <dbReference type="PROSITE" id="PS50112"/>
    </source>
</evidence>
<dbReference type="GO" id="GO:0003677">
    <property type="term" value="F:DNA binding"/>
    <property type="evidence" value="ECO:0007669"/>
    <property type="project" value="UniProtKB-KW"/>
</dbReference>
<keyword evidence="6" id="KW-0804">Transcription</keyword>
<name>A0AAU0UPI0_9FIRM</name>
<dbReference type="AlphaFoldDB" id="A0AAU0UPI0"/>
<dbReference type="Pfam" id="PF18024">
    <property type="entry name" value="HTH_50"/>
    <property type="match status" value="1"/>
</dbReference>
<dbReference type="Gene3D" id="1.10.8.60">
    <property type="match status" value="1"/>
</dbReference>
<dbReference type="PROSITE" id="PS00676">
    <property type="entry name" value="SIGMA54_INTERACT_2"/>
    <property type="match status" value="1"/>
</dbReference>
<evidence type="ECO:0000313" key="10">
    <source>
        <dbReference type="EMBL" id="WRO22840.1"/>
    </source>
</evidence>
<feature type="domain" description="Sigma-54 factor interaction" evidence="8">
    <location>
        <begin position="179"/>
        <end position="407"/>
    </location>
</feature>
<dbReference type="Pfam" id="PF00158">
    <property type="entry name" value="Sigma54_activat"/>
    <property type="match status" value="1"/>
</dbReference>
<dbReference type="SUPFAM" id="SSF52540">
    <property type="entry name" value="P-loop containing nucleoside triphosphate hydrolases"/>
    <property type="match status" value="1"/>
</dbReference>
<dbReference type="CDD" id="cd00009">
    <property type="entry name" value="AAA"/>
    <property type="match status" value="1"/>
</dbReference>
<feature type="domain" description="PAS" evidence="9">
    <location>
        <begin position="36"/>
        <end position="82"/>
    </location>
</feature>
<dbReference type="InterPro" id="IPR002078">
    <property type="entry name" value="Sigma_54_int"/>
</dbReference>
<protein>
    <recommendedName>
        <fullName evidence="7">HTH-type transcriptional regulatory protein TyrR</fullName>
    </recommendedName>
</protein>
<dbReference type="Pfam" id="PF25601">
    <property type="entry name" value="AAA_lid_14"/>
    <property type="match status" value="1"/>
</dbReference>
<dbReference type="Proteomes" id="UP001329915">
    <property type="component" value="Chromosome"/>
</dbReference>
<evidence type="ECO:0000259" key="8">
    <source>
        <dbReference type="PROSITE" id="PS50045"/>
    </source>
</evidence>
<dbReference type="RefSeq" id="WP_366922236.1">
    <property type="nucleotide sequence ID" value="NZ_CP121694.1"/>
</dbReference>
<dbReference type="InterPro" id="IPR027417">
    <property type="entry name" value="P-loop_NTPase"/>
</dbReference>
<dbReference type="EMBL" id="CP121694">
    <property type="protein sequence ID" value="WRO22840.1"/>
    <property type="molecule type" value="Genomic_DNA"/>
</dbReference>
<dbReference type="FunFam" id="3.40.50.300:FF:000006">
    <property type="entry name" value="DNA-binding transcriptional regulator NtrC"/>
    <property type="match status" value="1"/>
</dbReference>
<dbReference type="InterPro" id="IPR003593">
    <property type="entry name" value="AAA+_ATPase"/>
</dbReference>
<dbReference type="PROSITE" id="PS50045">
    <property type="entry name" value="SIGMA54_INTERACT_4"/>
    <property type="match status" value="1"/>
</dbReference>
<evidence type="ECO:0000313" key="11">
    <source>
        <dbReference type="Proteomes" id="UP001329915"/>
    </source>
</evidence>
<dbReference type="Gene3D" id="1.10.10.60">
    <property type="entry name" value="Homeodomain-like"/>
    <property type="match status" value="1"/>
</dbReference>
<dbReference type="PROSITE" id="PS50112">
    <property type="entry name" value="PAS"/>
    <property type="match status" value="1"/>
</dbReference>
<dbReference type="Gene3D" id="3.40.50.300">
    <property type="entry name" value="P-loop containing nucleotide triphosphate hydrolases"/>
    <property type="match status" value="1"/>
</dbReference>
<keyword evidence="2" id="KW-0058">Aromatic hydrocarbons catabolism</keyword>
<dbReference type="SMART" id="SM00382">
    <property type="entry name" value="AAA"/>
    <property type="match status" value="1"/>
</dbReference>
<evidence type="ECO:0000256" key="3">
    <source>
        <dbReference type="ARBA" id="ARBA00022840"/>
    </source>
</evidence>
<dbReference type="InterPro" id="IPR000014">
    <property type="entry name" value="PAS"/>
</dbReference>
<dbReference type="NCBIfam" id="TIGR00229">
    <property type="entry name" value="sensory_box"/>
    <property type="match status" value="1"/>
</dbReference>
<sequence>MSQYKNIKHMFVDKLHLLAEDENARYSLHKSEGENILRLFFHIMDYSFDGYLLSDCRGRVFYANKAVERISRIPLEEIIGKTAKEMLEEGITLTNSTKILDKEPLSITQKVKTGVEVLITSVPVYDENGGVSFYVANYREMSELNKLKDIVNGGIKKYPEAFLTELKELRNKLLETDDIIVRSAKMKKVLESVLKVAPVDVNVLVTGESGVGKEIIAKLIHKYSSRKSGPYVQINCGAIPGSLLESELFGYEKGAFSGAQKGKMGLLEVANKGTILFDEIGDLPLGLQVKILRAIENKEVYRLGGVKPIKLDLRIIAATHKELQAMVEAETFRKDLFYRLHVVNLKIPSLKERKDDIIPLAYHFIKTFNEKYKTNKVFTPEVCNALEGYEWPGNVRELQNTIENMVIFNEGPVIKMRCLPQHISRISHDKDNNDLQFEEGSDISLKKAVETVEKRLISSAMKQHKTVRRAATSLGVTHSTVIRKIKRYKLDFD</sequence>
<evidence type="ECO:0000256" key="4">
    <source>
        <dbReference type="ARBA" id="ARBA00023015"/>
    </source>
</evidence>
<keyword evidence="3" id="KW-0067">ATP-binding</keyword>
<proteinExistence type="predicted"/>
<dbReference type="KEGG" id="dbc:MFMK1_002681"/>
<dbReference type="GO" id="GO:0006355">
    <property type="term" value="P:regulation of DNA-templated transcription"/>
    <property type="evidence" value="ECO:0007669"/>
    <property type="project" value="InterPro"/>
</dbReference>
<gene>
    <name evidence="10" type="ORF">MFMK1_002681</name>
</gene>
<evidence type="ECO:0000256" key="2">
    <source>
        <dbReference type="ARBA" id="ARBA00022797"/>
    </source>
</evidence>
<dbReference type="SUPFAM" id="SSF55785">
    <property type="entry name" value="PYP-like sensor domain (PAS domain)"/>
    <property type="match status" value="1"/>
</dbReference>
<keyword evidence="5" id="KW-0238">DNA-binding</keyword>
<dbReference type="PANTHER" id="PTHR32071">
    <property type="entry name" value="TRANSCRIPTIONAL REGULATORY PROTEIN"/>
    <property type="match status" value="1"/>
</dbReference>
<dbReference type="PROSITE" id="PS00688">
    <property type="entry name" value="SIGMA54_INTERACT_3"/>
    <property type="match status" value="1"/>
</dbReference>
<dbReference type="InterPro" id="IPR030828">
    <property type="entry name" value="HTH_TyrR"/>
</dbReference>